<organism evidence="1 2">
    <name type="scientific">Eleutherodactylus coqui</name>
    <name type="common">Puerto Rican coqui</name>
    <dbReference type="NCBI Taxonomy" id="57060"/>
    <lineage>
        <taxon>Eukaryota</taxon>
        <taxon>Metazoa</taxon>
        <taxon>Chordata</taxon>
        <taxon>Craniata</taxon>
        <taxon>Vertebrata</taxon>
        <taxon>Euteleostomi</taxon>
        <taxon>Amphibia</taxon>
        <taxon>Batrachia</taxon>
        <taxon>Anura</taxon>
        <taxon>Neobatrachia</taxon>
        <taxon>Hyloidea</taxon>
        <taxon>Eleutherodactylidae</taxon>
        <taxon>Eleutherodactylinae</taxon>
        <taxon>Eleutherodactylus</taxon>
        <taxon>Eleutherodactylus</taxon>
    </lineage>
</organism>
<sequence length="66" mass="7723">MFVVSFTLNIQWPLRDQNSMFISVQGHHEIACSLHQDYPEDPRSSIPYCLAGYALMFCKTQKKTWI</sequence>
<protein>
    <submittedName>
        <fullName evidence="1">Uncharacterized protein</fullName>
    </submittedName>
</protein>
<name>A0A8J6ESJ6_ELECQ</name>
<evidence type="ECO:0000313" key="2">
    <source>
        <dbReference type="Proteomes" id="UP000770717"/>
    </source>
</evidence>
<proteinExistence type="predicted"/>
<gene>
    <name evidence="1" type="ORF">GDO78_004571</name>
</gene>
<dbReference type="AlphaFoldDB" id="A0A8J6ESJ6"/>
<evidence type="ECO:0000313" key="1">
    <source>
        <dbReference type="EMBL" id="KAG9474343.1"/>
    </source>
</evidence>
<comment type="caution">
    <text evidence="1">The sequence shown here is derived from an EMBL/GenBank/DDBJ whole genome shotgun (WGS) entry which is preliminary data.</text>
</comment>
<reference evidence="1" key="1">
    <citation type="thesis" date="2020" institute="ProQuest LLC" country="789 East Eisenhower Parkway, Ann Arbor, MI, USA">
        <title>Comparative Genomics and Chromosome Evolution.</title>
        <authorList>
            <person name="Mudd A.B."/>
        </authorList>
    </citation>
    <scope>NUCLEOTIDE SEQUENCE</scope>
    <source>
        <strain evidence="1">HN-11 Male</strain>
        <tissue evidence="1">Kidney and liver</tissue>
    </source>
</reference>
<dbReference type="Proteomes" id="UP000770717">
    <property type="component" value="Unassembled WGS sequence"/>
</dbReference>
<keyword evidence="2" id="KW-1185">Reference proteome</keyword>
<dbReference type="EMBL" id="WNTK01000013">
    <property type="protein sequence ID" value="KAG9474343.1"/>
    <property type="molecule type" value="Genomic_DNA"/>
</dbReference>
<accession>A0A8J6ESJ6</accession>